<dbReference type="Pfam" id="PF01408">
    <property type="entry name" value="GFO_IDH_MocA"/>
    <property type="match status" value="1"/>
</dbReference>
<name>A0AAU9CS29_9BACT</name>
<keyword evidence="4" id="KW-1185">Reference proteome</keyword>
<organism evidence="3 4">
    <name type="scientific">Fulvitalea axinellae</name>
    <dbReference type="NCBI Taxonomy" id="1182444"/>
    <lineage>
        <taxon>Bacteria</taxon>
        <taxon>Pseudomonadati</taxon>
        <taxon>Bacteroidota</taxon>
        <taxon>Cytophagia</taxon>
        <taxon>Cytophagales</taxon>
        <taxon>Persicobacteraceae</taxon>
        <taxon>Fulvitalea</taxon>
    </lineage>
</organism>
<evidence type="ECO:0000313" key="3">
    <source>
        <dbReference type="EMBL" id="BDD10797.1"/>
    </source>
</evidence>
<dbReference type="SUPFAM" id="SSF55347">
    <property type="entry name" value="Glyceraldehyde-3-phosphate dehydrogenase-like, C-terminal domain"/>
    <property type="match status" value="1"/>
</dbReference>
<dbReference type="Gene3D" id="3.30.360.10">
    <property type="entry name" value="Dihydrodipicolinate Reductase, domain 2"/>
    <property type="match status" value="1"/>
</dbReference>
<evidence type="ECO:0000259" key="1">
    <source>
        <dbReference type="Pfam" id="PF01408"/>
    </source>
</evidence>
<feature type="domain" description="Gfo/Idh/MocA-like oxidoreductase C-terminal" evidence="2">
    <location>
        <begin position="169"/>
        <end position="450"/>
    </location>
</feature>
<accession>A0AAU9CS29</accession>
<dbReference type="AlphaFoldDB" id="A0AAU9CS29"/>
<protein>
    <submittedName>
        <fullName evidence="3">4,5-dihydroxyphthalate dehydrogenase</fullName>
    </submittedName>
</protein>
<evidence type="ECO:0000259" key="2">
    <source>
        <dbReference type="Pfam" id="PF02894"/>
    </source>
</evidence>
<dbReference type="Proteomes" id="UP001348817">
    <property type="component" value="Chromosome"/>
</dbReference>
<sequence>MESRRSFLSKIGLASAGAFLSPSLEAMILKKEKLKVALVGTGVRGSSFFGKNLVKTYPGEIEFVGLCDINPGRLAYAKKNMGVSCPTFVDFDKMIGKTKPDLILVATTDATHDEYIVKALENDIDVMTEKPMTTDEHKCQAIIEAERKSKKKVIVSFNYRWAPYYTKIKELISSGEIGDLVSIDFNWMLNNYHGASYFRRWHGLEHMSGGLWVHKATHHFDLLNWWVNSDPEEVHAYGALEHYGHNGPFRGDNCRTCPHKNKCQYHWEITPGSHYDKLYTRNEHYDGYVRDNCLFREEINIHDKMSAQVKYKNNVVANYSLTTYSPYEGVRIAFNGRKGRIEAWHGIPFMNKEAISQADMHKQEMMQGEDNHHYKPLVLHRNFEKHEVINVKEEKGGHGGGDKRIMNKIFKHPNSPDPLNHCAGTRDGAMSILIGIAARRSVERNRPVKIEELTDLRPREERIIQKVVGPERNS</sequence>
<dbReference type="InterPro" id="IPR000683">
    <property type="entry name" value="Gfo/Idh/MocA-like_OxRdtase_N"/>
</dbReference>
<dbReference type="PANTHER" id="PTHR43377:SF2">
    <property type="entry name" value="BINDING ROSSMANN FOLD OXIDOREDUCTASE, PUTATIVE (AFU_ORTHOLOGUE AFUA_4G00560)-RELATED"/>
    <property type="match status" value="1"/>
</dbReference>
<dbReference type="Pfam" id="PF02894">
    <property type="entry name" value="GFO_IDH_MocA_C"/>
    <property type="match status" value="1"/>
</dbReference>
<evidence type="ECO:0000313" key="4">
    <source>
        <dbReference type="Proteomes" id="UP001348817"/>
    </source>
</evidence>
<dbReference type="InterPro" id="IPR004104">
    <property type="entry name" value="Gfo/Idh/MocA-like_OxRdtase_C"/>
</dbReference>
<dbReference type="EMBL" id="AP025314">
    <property type="protein sequence ID" value="BDD10797.1"/>
    <property type="molecule type" value="Genomic_DNA"/>
</dbReference>
<dbReference type="KEGG" id="fax:FUAX_32290"/>
<dbReference type="GO" id="GO:0000166">
    <property type="term" value="F:nucleotide binding"/>
    <property type="evidence" value="ECO:0007669"/>
    <property type="project" value="InterPro"/>
</dbReference>
<dbReference type="SUPFAM" id="SSF51735">
    <property type="entry name" value="NAD(P)-binding Rossmann-fold domains"/>
    <property type="match status" value="1"/>
</dbReference>
<dbReference type="PROSITE" id="PS51318">
    <property type="entry name" value="TAT"/>
    <property type="match status" value="1"/>
</dbReference>
<gene>
    <name evidence="3" type="ORF">FUAX_32290</name>
</gene>
<dbReference type="PANTHER" id="PTHR43377">
    <property type="entry name" value="BILIVERDIN REDUCTASE A"/>
    <property type="match status" value="1"/>
</dbReference>
<dbReference type="Gene3D" id="3.40.50.720">
    <property type="entry name" value="NAD(P)-binding Rossmann-like Domain"/>
    <property type="match status" value="1"/>
</dbReference>
<dbReference type="RefSeq" id="WP_338392331.1">
    <property type="nucleotide sequence ID" value="NZ_AP025314.1"/>
</dbReference>
<proteinExistence type="predicted"/>
<dbReference type="InterPro" id="IPR036291">
    <property type="entry name" value="NAD(P)-bd_dom_sf"/>
</dbReference>
<dbReference type="InterPro" id="IPR051450">
    <property type="entry name" value="Gfo/Idh/MocA_Oxidoreductases"/>
</dbReference>
<feature type="domain" description="Gfo/Idh/MocA-like oxidoreductase N-terminal" evidence="1">
    <location>
        <begin position="34"/>
        <end position="156"/>
    </location>
</feature>
<reference evidence="3 4" key="1">
    <citation type="submission" date="2021-12" db="EMBL/GenBank/DDBJ databases">
        <title>Genome sequencing of bacteria with rrn-lacking chromosome and rrn-plasmid.</title>
        <authorList>
            <person name="Anda M."/>
            <person name="Iwasaki W."/>
        </authorList>
    </citation>
    <scope>NUCLEOTIDE SEQUENCE [LARGE SCALE GENOMIC DNA]</scope>
    <source>
        <strain evidence="3 4">DSM 100852</strain>
    </source>
</reference>
<dbReference type="InterPro" id="IPR006311">
    <property type="entry name" value="TAT_signal"/>
</dbReference>